<proteinExistence type="predicted"/>
<keyword evidence="2" id="KW-1185">Reference proteome</keyword>
<protein>
    <submittedName>
        <fullName evidence="1">Uncharacterized protein</fullName>
    </submittedName>
</protein>
<evidence type="ECO:0000313" key="1">
    <source>
        <dbReference type="EMBL" id="TDO39792.1"/>
    </source>
</evidence>
<dbReference type="EMBL" id="SNWR01000001">
    <property type="protein sequence ID" value="TDO39792.1"/>
    <property type="molecule type" value="Genomic_DNA"/>
</dbReference>
<evidence type="ECO:0000313" key="2">
    <source>
        <dbReference type="Proteomes" id="UP000294901"/>
    </source>
</evidence>
<sequence>MSAREKFRGWLRRRRKSKAVRRADADLREFVYLDDVSVFSLITSRVGAIADQFTETQTDSLKGEIQTTGGVTAGVAKGEIKSKTEGTVTHSSQVLRKATVQATFKDLYELESSRLVIQPMATSVDPPKVRTVAEIIEGAGRTAFEGWVFSPGDWSRGAMAELRVELAADPIYKMSAAFDSFVELVKESPEMFPGLEDDLQEPLAINRLLQRMLVDLIPVRARALDYVAIENSGKVLLIHRKIADQIAGGGGAFQPLYIVGVTEQRLYWKDIRQVLYGNSTFNILCRVTDDSLKESWTPVKMVDVLGGVAPDLADAIREFGLLASGFLSGAYNAATNQEQLQSEHMIEALQKYSSLLVSASGSSLTVEAEAEIAAKAVSLGDSYASHESRRSAFEDIRNLVQRATATELDSSEAAKLRTAALVQAGFSIDGQFQAPPPKPLTPAEPLGRHMNVEMVAIYW</sequence>
<comment type="caution">
    <text evidence="1">The sequence shown here is derived from an EMBL/GenBank/DDBJ whole genome shotgun (WGS) entry which is preliminary data.</text>
</comment>
<dbReference type="AlphaFoldDB" id="A0A4R6JVA9"/>
<reference evidence="1 2" key="1">
    <citation type="submission" date="2019-03" db="EMBL/GenBank/DDBJ databases">
        <title>Sequencing the genomes of 1000 actinobacteria strains.</title>
        <authorList>
            <person name="Klenk H.-P."/>
        </authorList>
    </citation>
    <scope>NUCLEOTIDE SEQUENCE [LARGE SCALE GENOMIC DNA]</scope>
    <source>
        <strain evidence="1 2">DSM 43805</strain>
    </source>
</reference>
<dbReference type="Proteomes" id="UP000294901">
    <property type="component" value="Unassembled WGS sequence"/>
</dbReference>
<dbReference type="Pfam" id="PF19952">
    <property type="entry name" value="DUF6414"/>
    <property type="match status" value="1"/>
</dbReference>
<accession>A0A4R6JVA9</accession>
<dbReference type="InterPro" id="IPR045633">
    <property type="entry name" value="DUF6414"/>
</dbReference>
<organism evidence="1 2">
    <name type="scientific">Paractinoplanes brasiliensis</name>
    <dbReference type="NCBI Taxonomy" id="52695"/>
    <lineage>
        <taxon>Bacteria</taxon>
        <taxon>Bacillati</taxon>
        <taxon>Actinomycetota</taxon>
        <taxon>Actinomycetes</taxon>
        <taxon>Micromonosporales</taxon>
        <taxon>Micromonosporaceae</taxon>
        <taxon>Paractinoplanes</taxon>
    </lineage>
</organism>
<name>A0A4R6JVA9_9ACTN</name>
<gene>
    <name evidence="1" type="ORF">C8E87_3493</name>
</gene>